<dbReference type="Proteomes" id="UP000316270">
    <property type="component" value="Chromosome 7"/>
</dbReference>
<reference evidence="4 5" key="1">
    <citation type="submission" date="2019-07" db="EMBL/GenBank/DDBJ databases">
        <title>Finished genome of Venturia effusa.</title>
        <authorList>
            <person name="Young C.A."/>
            <person name="Cox M.P."/>
            <person name="Ganley A.R.D."/>
            <person name="David W.J."/>
        </authorList>
    </citation>
    <scope>NUCLEOTIDE SEQUENCE [LARGE SCALE GENOMIC DNA]</scope>
    <source>
        <strain evidence="5">albino</strain>
    </source>
</reference>
<evidence type="ECO:0000313" key="5">
    <source>
        <dbReference type="Proteomes" id="UP000316270"/>
    </source>
</evidence>
<accession>A0A517L8M0</accession>
<keyword evidence="1" id="KW-0175">Coiled coil</keyword>
<evidence type="ECO:0000313" key="4">
    <source>
        <dbReference type="EMBL" id="QDS71982.1"/>
    </source>
</evidence>
<dbReference type="Pfam" id="PF14622">
    <property type="entry name" value="Ribonucleas_3_3"/>
    <property type="match status" value="1"/>
</dbReference>
<dbReference type="InterPro" id="IPR000999">
    <property type="entry name" value="RNase_III_dom"/>
</dbReference>
<feature type="region of interest" description="Disordered" evidence="2">
    <location>
        <begin position="351"/>
        <end position="384"/>
    </location>
</feature>
<dbReference type="Gene3D" id="1.10.1520.10">
    <property type="entry name" value="Ribonuclease III domain"/>
    <property type="match status" value="1"/>
</dbReference>
<evidence type="ECO:0000256" key="1">
    <source>
        <dbReference type="SAM" id="Coils"/>
    </source>
</evidence>
<gene>
    <name evidence="4" type="ORF">FKW77_001474</name>
</gene>
<dbReference type="InterPro" id="IPR036389">
    <property type="entry name" value="RNase_III_sf"/>
</dbReference>
<dbReference type="STRING" id="50376.A0A517L8M0"/>
<evidence type="ECO:0000256" key="2">
    <source>
        <dbReference type="SAM" id="MobiDB-lite"/>
    </source>
</evidence>
<evidence type="ECO:0000259" key="3">
    <source>
        <dbReference type="PROSITE" id="PS50142"/>
    </source>
</evidence>
<feature type="compositionally biased region" description="Basic and acidic residues" evidence="2">
    <location>
        <begin position="1"/>
        <end position="16"/>
    </location>
</feature>
<feature type="coiled-coil region" evidence="1">
    <location>
        <begin position="282"/>
        <end position="309"/>
    </location>
</feature>
<dbReference type="PROSITE" id="PS50142">
    <property type="entry name" value="RNASE_3_2"/>
    <property type="match status" value="1"/>
</dbReference>
<feature type="region of interest" description="Disordered" evidence="2">
    <location>
        <begin position="1"/>
        <end position="84"/>
    </location>
</feature>
<proteinExistence type="predicted"/>
<dbReference type="GO" id="GO:0004525">
    <property type="term" value="F:ribonuclease III activity"/>
    <property type="evidence" value="ECO:0007669"/>
    <property type="project" value="InterPro"/>
</dbReference>
<organism evidence="4 5">
    <name type="scientific">Venturia effusa</name>
    <dbReference type="NCBI Taxonomy" id="50376"/>
    <lineage>
        <taxon>Eukaryota</taxon>
        <taxon>Fungi</taxon>
        <taxon>Dikarya</taxon>
        <taxon>Ascomycota</taxon>
        <taxon>Pezizomycotina</taxon>
        <taxon>Dothideomycetes</taxon>
        <taxon>Pleosporomycetidae</taxon>
        <taxon>Venturiales</taxon>
        <taxon>Venturiaceae</taxon>
        <taxon>Venturia</taxon>
    </lineage>
</organism>
<keyword evidence="5" id="KW-1185">Reference proteome</keyword>
<dbReference type="SMART" id="SM00535">
    <property type="entry name" value="RIBOc"/>
    <property type="match status" value="1"/>
</dbReference>
<dbReference type="OrthoDB" id="67027at2759"/>
<protein>
    <recommendedName>
        <fullName evidence="3">RNase III domain-containing protein</fullName>
    </recommendedName>
</protein>
<dbReference type="EMBL" id="CP042191">
    <property type="protein sequence ID" value="QDS71982.1"/>
    <property type="molecule type" value="Genomic_DNA"/>
</dbReference>
<dbReference type="AlphaFoldDB" id="A0A517L8M0"/>
<name>A0A517L8M0_9PEZI</name>
<dbReference type="CDD" id="cd00593">
    <property type="entry name" value="RIBOc"/>
    <property type="match status" value="1"/>
</dbReference>
<dbReference type="GO" id="GO:0006396">
    <property type="term" value="P:RNA processing"/>
    <property type="evidence" value="ECO:0007669"/>
    <property type="project" value="InterPro"/>
</dbReference>
<feature type="domain" description="RNase III" evidence="3">
    <location>
        <begin position="417"/>
        <end position="545"/>
    </location>
</feature>
<sequence>MARHLDKKDWSQKTETEQQAMIERAIDSPNHPARLLKAGRDPESIMKASWARNMRHRKDQGDEKDISNVGSESEEEEVPDVPCQSASFKPYNFLFSHKSRLGHQDNNQPAKNGQILDGAVIELGHPFHFKTLGLELKETPGKKTVVSDATQIFDFNDYNPSNNVSSHSMPFRLGCDIHDPSSLGFKTTQPEPVVIDLTGDSDDEPELSNDYEDDLLAELDRVLCLQQREADVALTKKQITQPFSVSKFLQTQLDITERKLANLKTGGWRNFTCTELKKKQQKYSINRQKKELEKKLAFLLKQAAAEQEAAADGGGGTAISVKRLDVKEVTANALSSQRDLFIKKAQEKKKNSSEQELVAQEPLKKQIASIEKSPPGERRAEQRLSGPILPIPHQRTTTRGAAEKSIDSIGPAARRQIAKAEKIIGHVFVDKAVIFEAMLLPFSKVHKIGNKTIPDSNMRLALIGDSILQTLIVEDRLKRGWSTRLVSEELQTLASNKSLASTGRKLGLDMCAYRGEENSPQPMPLTKKLADLVEAVIGAVYNEGGLDLVRPVLKTMGLS</sequence>
<dbReference type="SUPFAM" id="SSF69065">
    <property type="entry name" value="RNase III domain-like"/>
    <property type="match status" value="1"/>
</dbReference>